<dbReference type="PANTHER" id="PTHR23282:SF101">
    <property type="entry name" value="MAM DOMAIN-CONTAINING PROTEIN"/>
    <property type="match status" value="1"/>
</dbReference>
<dbReference type="InterPro" id="IPR025667">
    <property type="entry name" value="SprB_repeat"/>
</dbReference>
<proteinExistence type="predicted"/>
<dbReference type="Gene3D" id="2.60.120.200">
    <property type="match status" value="1"/>
</dbReference>
<dbReference type="CDD" id="cd06263">
    <property type="entry name" value="MAM"/>
    <property type="match status" value="1"/>
</dbReference>
<dbReference type="SUPFAM" id="SSF49265">
    <property type="entry name" value="Fibronectin type III"/>
    <property type="match status" value="1"/>
</dbReference>
<sequence length="1986" mass="210330">MNSPMPNYLLLLFYLLGTPLFAQSVVINNNSCNIGLNLKDGGCDPSLNVIPDPDEIVINVNGAPGTALGVDVALQEVQLIIRHTWANDLEMTLRSPAGIDVPLSFDNGAGDDNYGNPDVPDCAEPARFTMSSCVPVSASVPPFTTETIRPEGSLYDFNDGTTDPNGLWELIICDDAEGDIGRLEFVNLVFAPLNCQPVETVEVIDSDTTTVVLNWVPETSCGTTLLEYGPIGFTPGSGAAAGGGTMVSYTGCPPFMLMGLDAETDYELYVRKVCGGGVSENSCPVTFSTGCNPPGLTFSTGFESEGLCGTLCNTECPLTGIWENSQQNDYDWLVATGPTVTFGTGPESGADGSAQYVYLEASGNNCGSGKTAILESDCIILDKQGTDTCHFSFQYHMLGEGIGSLTLQASGDGGFNWTPLWSRSGTQSPDWQKVYIGLSDFEDGDTLRLRFVGQEGSNTRGDIALDNLQFYGATLLGASGFTFYVDADGDGYGDDNQPVFTCLSTAPEGFVAAGGDCNDNNPAINPGAEEIACNGLDENCNGMGDDPLLPPPTVVHDTICSGQSALLRVSSDLSNSLFFWYPAADATNFIGFGPAFSPTQLLVNNGPEPVVYTYYVEERNLTCISAQRAPVYVVVNPTPNLAQQTTPEVCPEDSLNLESIIFNDANFTGSDITFHTGSPATPANQLADPVIASMVGSIFYFKATADFGCSDEGQVQIDFKPGPALTFLPSDSMVLCRETTATLSVQATGGNQPYTYQWGNGASGASIEVDAGFQVGVTQTYPVTITDVEGCFSVDSARVRTIVSIDSLRSFVTDVSTCDGTDGAITLVPLSGEPPYDYSWEGANGVAGNASAVSDTLVVGNLPQGNYRVSITDSSVEGCQLIIRSVLVNGPGAAVQEISVNDVSCPGSGDGEACLTVSAGSPVFEWSNGEASACLENLPGGFYSVTVTDGDCQTIIDSIEVKAATPLQLNFDGISPSCAATADGAITATAFGGTPPYSYLWSNNINFPNPFNLSAGTYTLTLTDSKDCQLVESFELEAPAPLELELQFRQDMSCAGQEDGRLLVGSNGGTPPYHYEWADGGDSRLRVNLSAGSYSVTVTDFQGCTASAAYPIQEPSPLALTLIDTDNPTCVGEKNGSITVSGSGGNPPYVYAWSETGADSTLSNLAIGTYFAYLTDANACPGDTLKVILEATSEPDFTAEVVQPFCEGLETGRVTLNPQGVPPYQYTWSTGATTNEIDDLPVGVYSVQVEDGQGCLYDTTFVIEAPQLFGSAINVVQPACDNTMDGLINVTATQNSGTPSILPPIQYRWNDGIIGPNRIGIGDGDYVVSISDGRGCELISDTIPIVSPQPLEIGLEGFGPIACRGDSTGFIEVDTRGGTPPYGYSWIGTDVDTEDIFNIPAGAYRLVVDDANACSYDTTFILSEPPALSVAIAVEAEDICEGGQVEQLQAVVSGGVPGYEYHWSNGMDQPQIPDPLPADYSLTVVDANGCEREALPVKVKAFTAAFELDTFYTVDVSCNGQGDGCAVARVAGGSSNYQFHFSNGYIEVTDTNTVSVCNLSPGNYRVTVTDLSTGCNEKSPLTALQQPGPLSLTRDSIRMVDCFGDSTGGVFTTTSGGTAPYFYSWFNSNNDVFEPVADLTGVPAGTYTGVVIDERGCTDAVNAMVTNAHPLITATVMDIDPVPCKGDLAGSIDLNVAGGVQPYMYSWSNGLMTTDLNGVAAGSYTLTVTDQKDCHRVFGPYEVEEPEEALLLDTVRFDTVQCFGGSDGHIAVDITGGVPGYDYEWLYAGQLLPFTGDSLANRPAGMYQLNVIDDNNCLRTFEIELPEPEQLTVTLSTLSDPFRVLGQSIGGTPPYSFLWSTGANTDTIEVPVSAIYTLTVTDANGCTATEEENLVEVQALEWIDEVHLFPNPADSYIKLEGRLKVPGPLTLAIVDVTGKILYEQALGQQRNFRQRIEVADWPAGAYWAMLKIKGQAIYAAPVMIIR</sequence>
<dbReference type="Gene3D" id="2.60.120.260">
    <property type="entry name" value="Galactose-binding domain-like"/>
    <property type="match status" value="1"/>
</dbReference>
<dbReference type="EMBL" id="JPOS01000092">
    <property type="protein sequence ID" value="KGE85187.1"/>
    <property type="molecule type" value="Genomic_DNA"/>
</dbReference>
<evidence type="ECO:0000259" key="2">
    <source>
        <dbReference type="PROSITE" id="PS50853"/>
    </source>
</evidence>
<dbReference type="InterPro" id="IPR000998">
    <property type="entry name" value="MAM_dom"/>
</dbReference>
<dbReference type="Pfam" id="PF19081">
    <property type="entry name" value="Ig_7"/>
    <property type="match status" value="1"/>
</dbReference>
<dbReference type="SMART" id="SM00137">
    <property type="entry name" value="MAM"/>
    <property type="match status" value="1"/>
</dbReference>
<dbReference type="Pfam" id="PF00629">
    <property type="entry name" value="MAM"/>
    <property type="match status" value="1"/>
</dbReference>
<dbReference type="InterPro" id="IPR021655">
    <property type="entry name" value="Put_metal-bd"/>
</dbReference>
<dbReference type="Pfam" id="PF13573">
    <property type="entry name" value="SprB"/>
    <property type="match status" value="10"/>
</dbReference>
<organism evidence="3 4">
    <name type="scientific">Phaeodactylibacter xiamenensis</name>
    <dbReference type="NCBI Taxonomy" id="1524460"/>
    <lineage>
        <taxon>Bacteria</taxon>
        <taxon>Pseudomonadati</taxon>
        <taxon>Bacteroidota</taxon>
        <taxon>Saprospiria</taxon>
        <taxon>Saprospirales</taxon>
        <taxon>Haliscomenobacteraceae</taxon>
        <taxon>Phaeodactylibacter</taxon>
    </lineage>
</organism>
<feature type="domain" description="Fibronectin type-III" evidence="2">
    <location>
        <begin position="197"/>
        <end position="294"/>
    </location>
</feature>
<dbReference type="PROSITE" id="PS50853">
    <property type="entry name" value="FN3"/>
    <property type="match status" value="1"/>
</dbReference>
<dbReference type="PANTHER" id="PTHR23282">
    <property type="entry name" value="APICAL ENDOSOMAL GLYCOPROTEIN PRECURSOR"/>
    <property type="match status" value="1"/>
</dbReference>
<accession>A0A098S1Z2</accession>
<dbReference type="Gene3D" id="2.60.40.740">
    <property type="match status" value="4"/>
</dbReference>
<dbReference type="GO" id="GO:0005975">
    <property type="term" value="P:carbohydrate metabolic process"/>
    <property type="evidence" value="ECO:0007669"/>
    <property type="project" value="UniProtKB-ARBA"/>
</dbReference>
<dbReference type="Proteomes" id="UP000029736">
    <property type="component" value="Unassembled WGS sequence"/>
</dbReference>
<feature type="domain" description="MAM" evidence="1">
    <location>
        <begin position="298"/>
        <end position="470"/>
    </location>
</feature>
<dbReference type="GO" id="GO:0004553">
    <property type="term" value="F:hydrolase activity, hydrolyzing O-glycosyl compounds"/>
    <property type="evidence" value="ECO:0007669"/>
    <property type="project" value="UniProtKB-ARBA"/>
</dbReference>
<dbReference type="Gene3D" id="2.60.40.10">
    <property type="entry name" value="Immunoglobulins"/>
    <property type="match status" value="1"/>
</dbReference>
<dbReference type="Pfam" id="PF11617">
    <property type="entry name" value="Cu-binding_MopE"/>
    <property type="match status" value="1"/>
</dbReference>
<dbReference type="InterPro" id="IPR003961">
    <property type="entry name" value="FN3_dom"/>
</dbReference>
<keyword evidence="4" id="KW-1185">Reference proteome</keyword>
<reference evidence="3 4" key="1">
    <citation type="journal article" date="2014" name="Int. J. Syst. Evol. Microbiol.">
        <title>Phaeodactylibacter xiamenensis gen. nov., sp. nov., a member of the family Saprospiraceae isolated from the marine alga Phaeodactylum tricornutum.</title>
        <authorList>
            <person name="Chen Z.Jr."/>
            <person name="Lei X."/>
            <person name="Lai Q."/>
            <person name="Li Y."/>
            <person name="Zhang B."/>
            <person name="Zhang J."/>
            <person name="Zhang H."/>
            <person name="Yang L."/>
            <person name="Zheng W."/>
            <person name="Tian Y."/>
            <person name="Yu Z."/>
            <person name="Xu H.Jr."/>
            <person name="Zheng T."/>
        </authorList>
    </citation>
    <scope>NUCLEOTIDE SEQUENCE [LARGE SCALE GENOMIC DNA]</scope>
    <source>
        <strain evidence="3 4">KD52</strain>
    </source>
</reference>
<dbReference type="InterPro" id="IPR051560">
    <property type="entry name" value="MAM_domain-containing"/>
</dbReference>
<evidence type="ECO:0008006" key="5">
    <source>
        <dbReference type="Google" id="ProtNLM"/>
    </source>
</evidence>
<dbReference type="PROSITE" id="PS50060">
    <property type="entry name" value="MAM_2"/>
    <property type="match status" value="1"/>
</dbReference>
<dbReference type="RefSeq" id="WP_044229223.1">
    <property type="nucleotide sequence ID" value="NZ_JBKAGJ010000011.1"/>
</dbReference>
<evidence type="ECO:0000259" key="1">
    <source>
        <dbReference type="PROSITE" id="PS50060"/>
    </source>
</evidence>
<dbReference type="InterPro" id="IPR013783">
    <property type="entry name" value="Ig-like_fold"/>
</dbReference>
<dbReference type="InterPro" id="IPR036116">
    <property type="entry name" value="FN3_sf"/>
</dbReference>
<evidence type="ECO:0000313" key="4">
    <source>
        <dbReference type="Proteomes" id="UP000029736"/>
    </source>
</evidence>
<dbReference type="STRING" id="1524460.IX84_29370"/>
<name>A0A098S1Z2_9BACT</name>
<comment type="caution">
    <text evidence="3">The sequence shown here is derived from an EMBL/GenBank/DDBJ whole genome shotgun (WGS) entry which is preliminary data.</text>
</comment>
<dbReference type="GO" id="GO:0016020">
    <property type="term" value="C:membrane"/>
    <property type="evidence" value="ECO:0007669"/>
    <property type="project" value="InterPro"/>
</dbReference>
<evidence type="ECO:0000313" key="3">
    <source>
        <dbReference type="EMBL" id="KGE85187.1"/>
    </source>
</evidence>
<dbReference type="InterPro" id="IPR013320">
    <property type="entry name" value="ConA-like_dom_sf"/>
</dbReference>
<gene>
    <name evidence="3" type="ORF">IX84_29370</name>
</gene>
<dbReference type="SUPFAM" id="SSF49899">
    <property type="entry name" value="Concanavalin A-like lectins/glucanases"/>
    <property type="match status" value="1"/>
</dbReference>
<protein>
    <recommendedName>
        <fullName evidence="5">Fibronectin type-III domain-containing protein</fullName>
    </recommendedName>
</protein>
<dbReference type="CDD" id="cd00063">
    <property type="entry name" value="FN3"/>
    <property type="match status" value="1"/>
</dbReference>
<dbReference type="InterPro" id="IPR044023">
    <property type="entry name" value="Ig_7"/>
</dbReference>
<dbReference type="OrthoDB" id="7794186at2"/>